<evidence type="ECO:0000313" key="2">
    <source>
        <dbReference type="Proteomes" id="UP000828941"/>
    </source>
</evidence>
<keyword evidence="2" id="KW-1185">Reference proteome</keyword>
<dbReference type="Proteomes" id="UP000828941">
    <property type="component" value="Chromosome 3"/>
</dbReference>
<protein>
    <submittedName>
        <fullName evidence="1">Uncharacterized protein</fullName>
    </submittedName>
</protein>
<name>A0ACB9PW06_BAUVA</name>
<organism evidence="1 2">
    <name type="scientific">Bauhinia variegata</name>
    <name type="common">Purple orchid tree</name>
    <name type="synonym">Phanera variegata</name>
    <dbReference type="NCBI Taxonomy" id="167791"/>
    <lineage>
        <taxon>Eukaryota</taxon>
        <taxon>Viridiplantae</taxon>
        <taxon>Streptophyta</taxon>
        <taxon>Embryophyta</taxon>
        <taxon>Tracheophyta</taxon>
        <taxon>Spermatophyta</taxon>
        <taxon>Magnoliopsida</taxon>
        <taxon>eudicotyledons</taxon>
        <taxon>Gunneridae</taxon>
        <taxon>Pentapetalae</taxon>
        <taxon>rosids</taxon>
        <taxon>fabids</taxon>
        <taxon>Fabales</taxon>
        <taxon>Fabaceae</taxon>
        <taxon>Cercidoideae</taxon>
        <taxon>Cercideae</taxon>
        <taxon>Bauhiniinae</taxon>
        <taxon>Bauhinia</taxon>
    </lineage>
</organism>
<sequence length="478" mass="55144">MHNLVQKVGRDFVKQESPLEPSKRSRLFYDEDVLKVFTRNTVSDKIQGMFVDIPNDPISLSDNAFQNMRNLRILILRNAQFSGSPQLLPNNLRFLDWMEYSPCSRKVLLYPLSNPRPLPEPFKISTMKCYEILQHKEGIPDVSLINSGFHGSNLANEKVDGAFGIYGKEEEKESNDDLKEEEPSTSINHQIPESYETKTKSKGKGVLIHNSDAEEILDYELKPCKKIKLEEDSNIVQVQACRSTASTVLMESKRNYWDKADRIQIQVPEKRANEEFSQIKYNMEAFYASIEAESSALPLPQNSVINWPSEQTQKRVQDLQDLLSRSFSFLLQPRWSENLKNVLDYLINLMPEDGISLRMRALMLNLSKSFSQWSLDYKDASLKLESTSKTLSHFENLQVCLKSNAKEFREVEKSEIELQRMKIIFENGERIKAERDSLRNKVPRLEAEKNGAKMTQANIEHEWSNLVQQLSVAFSFGN</sequence>
<dbReference type="EMBL" id="CM039428">
    <property type="protein sequence ID" value="KAI4351977.1"/>
    <property type="molecule type" value="Genomic_DNA"/>
</dbReference>
<evidence type="ECO:0000313" key="1">
    <source>
        <dbReference type="EMBL" id="KAI4351977.1"/>
    </source>
</evidence>
<proteinExistence type="predicted"/>
<gene>
    <name evidence="1" type="ORF">L6164_006274</name>
</gene>
<comment type="caution">
    <text evidence="1">The sequence shown here is derived from an EMBL/GenBank/DDBJ whole genome shotgun (WGS) entry which is preliminary data.</text>
</comment>
<reference evidence="1 2" key="1">
    <citation type="journal article" date="2022" name="DNA Res.">
        <title>Chromosomal-level genome assembly of the orchid tree Bauhinia variegata (Leguminosae; Cercidoideae) supports the allotetraploid origin hypothesis of Bauhinia.</title>
        <authorList>
            <person name="Zhong Y."/>
            <person name="Chen Y."/>
            <person name="Zheng D."/>
            <person name="Pang J."/>
            <person name="Liu Y."/>
            <person name="Luo S."/>
            <person name="Meng S."/>
            <person name="Qian L."/>
            <person name="Wei D."/>
            <person name="Dai S."/>
            <person name="Zhou R."/>
        </authorList>
    </citation>
    <scope>NUCLEOTIDE SEQUENCE [LARGE SCALE GENOMIC DNA]</scope>
    <source>
        <strain evidence="1">BV-YZ2020</strain>
    </source>
</reference>
<accession>A0ACB9PW06</accession>